<feature type="compositionally biased region" description="Basic and acidic residues" evidence="1">
    <location>
        <begin position="52"/>
        <end position="64"/>
    </location>
</feature>
<dbReference type="VEuPathDB" id="FungiDB:MAPG_02598"/>
<feature type="region of interest" description="Disordered" evidence="1">
    <location>
        <begin position="49"/>
        <end position="72"/>
    </location>
</feature>
<feature type="region of interest" description="Disordered" evidence="1">
    <location>
        <begin position="94"/>
        <end position="115"/>
    </location>
</feature>
<dbReference type="Proteomes" id="UP000011715">
    <property type="component" value="Unassembled WGS sequence"/>
</dbReference>
<keyword evidence="4" id="KW-1185">Reference proteome</keyword>
<reference evidence="4" key="1">
    <citation type="submission" date="2010-05" db="EMBL/GenBank/DDBJ databases">
        <title>The genome sequence of Magnaporthe poae strain ATCC 64411.</title>
        <authorList>
            <person name="Ma L.-J."/>
            <person name="Dead R."/>
            <person name="Young S."/>
            <person name="Zeng Q."/>
            <person name="Koehrsen M."/>
            <person name="Alvarado L."/>
            <person name="Berlin A."/>
            <person name="Chapman S.B."/>
            <person name="Chen Z."/>
            <person name="Freedman E."/>
            <person name="Gellesch M."/>
            <person name="Goldberg J."/>
            <person name="Griggs A."/>
            <person name="Gujja S."/>
            <person name="Heilman E.R."/>
            <person name="Heiman D."/>
            <person name="Hepburn T."/>
            <person name="Howarth C."/>
            <person name="Jen D."/>
            <person name="Larson L."/>
            <person name="Mehta T."/>
            <person name="Neiman D."/>
            <person name="Pearson M."/>
            <person name="Roberts A."/>
            <person name="Saif S."/>
            <person name="Shea T."/>
            <person name="Shenoy N."/>
            <person name="Sisk P."/>
            <person name="Stolte C."/>
            <person name="Sykes S."/>
            <person name="Walk T."/>
            <person name="White J."/>
            <person name="Yandava C."/>
            <person name="Haas B."/>
            <person name="Nusbaum C."/>
            <person name="Birren B."/>
        </authorList>
    </citation>
    <scope>NUCLEOTIDE SEQUENCE [LARGE SCALE GENOMIC DNA]</scope>
    <source>
        <strain evidence="4">ATCC 64411 / 73-15</strain>
    </source>
</reference>
<dbReference type="EMBL" id="GL876967">
    <property type="protein sequence ID" value="KLU83541.1"/>
    <property type="molecule type" value="Genomic_DNA"/>
</dbReference>
<sequence>MSYHASQPASPSRQWLCLCLHGDWPLFKTKNARSSTRAVPCVHVIPNARSRASSEKERRRKEGTPSDPDAQAAQAGVLHVGLRGAGSAALQVVTSSGPMDRSPNQLPAGTSGPASNKVDRAGLSILSDCTSASPAPMIYTTAIGVERKCSPAPAIPPQGHPGPAPEDKPLKPLFLSGSLLAGRPALPRSLFPLLRLFSPAGDSLDTYIY</sequence>
<dbReference type="AlphaFoldDB" id="A0A0C4DRT2"/>
<gene>
    <name evidence="2" type="ORF">MAPG_02598</name>
</gene>
<feature type="compositionally biased region" description="Pro residues" evidence="1">
    <location>
        <begin position="153"/>
        <end position="164"/>
    </location>
</feature>
<dbReference type="EnsemblFungi" id="MAPG_02598T0">
    <property type="protein sequence ID" value="MAPG_02598T0"/>
    <property type="gene ID" value="MAPG_02598"/>
</dbReference>
<organism evidence="3 4">
    <name type="scientific">Magnaporthiopsis poae (strain ATCC 64411 / 73-15)</name>
    <name type="common">Kentucky bluegrass fungus</name>
    <name type="synonym">Magnaporthe poae</name>
    <dbReference type="NCBI Taxonomy" id="644358"/>
    <lineage>
        <taxon>Eukaryota</taxon>
        <taxon>Fungi</taxon>
        <taxon>Dikarya</taxon>
        <taxon>Ascomycota</taxon>
        <taxon>Pezizomycotina</taxon>
        <taxon>Sordariomycetes</taxon>
        <taxon>Sordariomycetidae</taxon>
        <taxon>Magnaporthales</taxon>
        <taxon>Magnaporthaceae</taxon>
        <taxon>Magnaporthiopsis</taxon>
    </lineage>
</organism>
<accession>A0A0C4DRT2</accession>
<evidence type="ECO:0000313" key="4">
    <source>
        <dbReference type="Proteomes" id="UP000011715"/>
    </source>
</evidence>
<reference evidence="3" key="4">
    <citation type="journal article" date="2015" name="G3 (Bethesda)">
        <title>Genome sequences of three phytopathogenic species of the Magnaporthaceae family of fungi.</title>
        <authorList>
            <person name="Okagaki L.H."/>
            <person name="Nunes C.C."/>
            <person name="Sailsbery J."/>
            <person name="Clay B."/>
            <person name="Brown D."/>
            <person name="John T."/>
            <person name="Oh Y."/>
            <person name="Young N."/>
            <person name="Fitzgerald M."/>
            <person name="Haas B.J."/>
            <person name="Zeng Q."/>
            <person name="Young S."/>
            <person name="Adiconis X."/>
            <person name="Fan L."/>
            <person name="Levin J.Z."/>
            <person name="Mitchell T.K."/>
            <person name="Okubara P.A."/>
            <person name="Farman M.L."/>
            <person name="Kohn L.M."/>
            <person name="Birren B."/>
            <person name="Ma L.-J."/>
            <person name="Dean R.A."/>
        </authorList>
    </citation>
    <scope>NUCLEOTIDE SEQUENCE</scope>
    <source>
        <strain evidence="3">ATCC 64411 / 73-15</strain>
    </source>
</reference>
<feature type="compositionally biased region" description="Polar residues" evidence="1">
    <location>
        <begin position="94"/>
        <end position="114"/>
    </location>
</feature>
<name>A0A0C4DRT2_MAGP6</name>
<dbReference type="EMBL" id="ADBL01000639">
    <property type="status" value="NOT_ANNOTATED_CDS"/>
    <property type="molecule type" value="Genomic_DNA"/>
</dbReference>
<reference evidence="2" key="3">
    <citation type="submission" date="2011-03" db="EMBL/GenBank/DDBJ databases">
        <title>Annotation of Magnaporthe poae ATCC 64411.</title>
        <authorList>
            <person name="Ma L.-J."/>
            <person name="Dead R."/>
            <person name="Young S.K."/>
            <person name="Zeng Q."/>
            <person name="Gargeya S."/>
            <person name="Fitzgerald M."/>
            <person name="Haas B."/>
            <person name="Abouelleil A."/>
            <person name="Alvarado L."/>
            <person name="Arachchi H.M."/>
            <person name="Berlin A."/>
            <person name="Brown A."/>
            <person name="Chapman S.B."/>
            <person name="Chen Z."/>
            <person name="Dunbar C."/>
            <person name="Freedman E."/>
            <person name="Gearin G."/>
            <person name="Gellesch M."/>
            <person name="Goldberg J."/>
            <person name="Griggs A."/>
            <person name="Gujja S."/>
            <person name="Heiman D."/>
            <person name="Howarth C."/>
            <person name="Larson L."/>
            <person name="Lui A."/>
            <person name="MacDonald P.J.P."/>
            <person name="Mehta T."/>
            <person name="Montmayeur A."/>
            <person name="Murphy C."/>
            <person name="Neiman D."/>
            <person name="Pearson M."/>
            <person name="Priest M."/>
            <person name="Roberts A."/>
            <person name="Saif S."/>
            <person name="Shea T."/>
            <person name="Shenoy N."/>
            <person name="Sisk P."/>
            <person name="Stolte C."/>
            <person name="Sykes S."/>
            <person name="Yandava C."/>
            <person name="Wortman J."/>
            <person name="Nusbaum C."/>
            <person name="Birren B."/>
        </authorList>
    </citation>
    <scope>NUCLEOTIDE SEQUENCE</scope>
    <source>
        <strain evidence="2">ATCC 64411</strain>
    </source>
</reference>
<reference evidence="3" key="5">
    <citation type="submission" date="2015-06" db="UniProtKB">
        <authorList>
            <consortium name="EnsemblFungi"/>
        </authorList>
    </citation>
    <scope>IDENTIFICATION</scope>
    <source>
        <strain evidence="3">ATCC 64411</strain>
    </source>
</reference>
<evidence type="ECO:0000313" key="3">
    <source>
        <dbReference type="EnsemblFungi" id="MAPG_02598T0"/>
    </source>
</evidence>
<protein>
    <submittedName>
        <fullName evidence="2 3">Uncharacterized protein</fullName>
    </submittedName>
</protein>
<proteinExistence type="predicted"/>
<evidence type="ECO:0000313" key="2">
    <source>
        <dbReference type="EMBL" id="KLU83541.1"/>
    </source>
</evidence>
<feature type="region of interest" description="Disordered" evidence="1">
    <location>
        <begin position="150"/>
        <end position="170"/>
    </location>
</feature>
<evidence type="ECO:0000256" key="1">
    <source>
        <dbReference type="SAM" id="MobiDB-lite"/>
    </source>
</evidence>
<reference evidence="2" key="2">
    <citation type="submission" date="2010-05" db="EMBL/GenBank/DDBJ databases">
        <title>The Genome Sequence of Magnaporthe poae strain ATCC 64411.</title>
        <authorList>
            <consortium name="The Broad Institute Genome Sequencing Platform"/>
            <consortium name="Broad Institute Genome Sequencing Center for Infectious Disease"/>
            <person name="Ma L.-J."/>
            <person name="Dead R."/>
            <person name="Young S."/>
            <person name="Zeng Q."/>
            <person name="Koehrsen M."/>
            <person name="Alvarado L."/>
            <person name="Berlin A."/>
            <person name="Chapman S.B."/>
            <person name="Chen Z."/>
            <person name="Freedman E."/>
            <person name="Gellesch M."/>
            <person name="Goldberg J."/>
            <person name="Griggs A."/>
            <person name="Gujja S."/>
            <person name="Heilman E.R."/>
            <person name="Heiman D."/>
            <person name="Hepburn T."/>
            <person name="Howarth C."/>
            <person name="Jen D."/>
            <person name="Larson L."/>
            <person name="Mehta T."/>
            <person name="Neiman D."/>
            <person name="Pearson M."/>
            <person name="Roberts A."/>
            <person name="Saif S."/>
            <person name="Shea T."/>
            <person name="Shenoy N."/>
            <person name="Sisk P."/>
            <person name="Stolte C."/>
            <person name="Sykes S."/>
            <person name="Walk T."/>
            <person name="White J."/>
            <person name="Yandava C."/>
            <person name="Haas B."/>
            <person name="Nusbaum C."/>
            <person name="Birren B."/>
        </authorList>
    </citation>
    <scope>NUCLEOTIDE SEQUENCE</scope>
    <source>
        <strain evidence="2">ATCC 64411</strain>
    </source>
</reference>